<dbReference type="PANTHER" id="PTHR23093:SF18">
    <property type="entry name" value="GLUTAMATE RICH 6"/>
    <property type="match status" value="1"/>
</dbReference>
<evidence type="ECO:0000256" key="1">
    <source>
        <dbReference type="SAM" id="MobiDB-lite"/>
    </source>
</evidence>
<dbReference type="GeneID" id="101855743"/>
<feature type="compositionally biased region" description="Low complexity" evidence="1">
    <location>
        <begin position="57"/>
        <end position="66"/>
    </location>
</feature>
<feature type="compositionally biased region" description="Low complexity" evidence="1">
    <location>
        <begin position="587"/>
        <end position="603"/>
    </location>
</feature>
<feature type="domain" description="FAM194 C-terminal" evidence="2">
    <location>
        <begin position="678"/>
        <end position="876"/>
    </location>
</feature>
<feature type="compositionally biased region" description="Low complexity" evidence="1">
    <location>
        <begin position="250"/>
        <end position="266"/>
    </location>
</feature>
<feature type="region of interest" description="Disordered" evidence="1">
    <location>
        <begin position="446"/>
        <end position="483"/>
    </location>
</feature>
<dbReference type="Proteomes" id="UP000694888">
    <property type="component" value="Unplaced"/>
</dbReference>
<feature type="compositionally biased region" description="Basic and acidic residues" evidence="1">
    <location>
        <begin position="28"/>
        <end position="39"/>
    </location>
</feature>
<feature type="compositionally biased region" description="Basic and acidic residues" evidence="1">
    <location>
        <begin position="116"/>
        <end position="151"/>
    </location>
</feature>
<feature type="compositionally biased region" description="Basic and acidic residues" evidence="1">
    <location>
        <begin position="468"/>
        <end position="479"/>
    </location>
</feature>
<dbReference type="RefSeq" id="XP_035827735.1">
    <property type="nucleotide sequence ID" value="XM_035971842.1"/>
</dbReference>
<dbReference type="InterPro" id="IPR029281">
    <property type="entry name" value="FAM194_C"/>
</dbReference>
<feature type="compositionally biased region" description="Basic and acidic residues" evidence="1">
    <location>
        <begin position="277"/>
        <end position="289"/>
    </location>
</feature>
<sequence>MDSLERKRKETRTKLHSRAFKFLGESECLDREDSMDPVRPKRGSRGSGSSRSERSNSRASSRAASQKSDKRKSKSKVNSPVEPEKEVTFDDDADAVPEQGYAIETTDSDEELTDLDADKLQDDVQKEEDIHQLDDEHLEPYIDEEAVKAELGDPEPSAVDASQNDAQEKDETLESKDPKTTEEDEEEPEAAVAKNKRSRRLKVTTEKRTAFDGREVVFVTEFTQTDWKWKDNVEKSGRGRVLTATNENESQSQSQSVSSLKSILVKPESRQTVSQARTEEESTFDDRTGTDLTPFSLQPNDEFGIPMLDMSSDSDSSEDDSPKKPRVHKHHLPSIGPPQILKYIRESDRMEKETDRTSSSMDDEYRQIDSTDYVLDQDGNMAGMFSGPCEFCGVDIKPFPSLEQQLSQPPESLYCCEDYREFVEFAMTTANRLEEDVAKKNEKISIKVHGHHGSKQARKMAKEQAVQRMRERELQRRQQEASGLQAAFYQSAAAGTGTQGGAASRGPKSQPGGAMMFKDMAYDPEEEVADDVPDGTRKKSKRKGGGEEGGGGEGGGGGKGEKSSGGGGKGGGGGGVKGNVGAGGTQQGQLLTSSQGQHLTSAQGQAGASFSSFGGFSAEVARQMKTINYQLSSQKCLEEGWTLRAPSPLDLDDLDCEVFIPEPLHPAMIASGKLHERKLIEKFYPDGSKFLTMFPDGTGNVFYPSGRVAILIISISLGQFTYIVQDDCSEPELLAVFEPNGYGCCYFANGKVRLNYDQHGGMELDYGGGRKRIWSWRDQETHVHAPPFQPIVFGMNRYIGVRFMAQESIALTLTGRKRSCRFNVGSKLKLVAPENIVPKGIDENQLFIDERKVKVDHILNKVTTLLKFPKSPKVDRILPPLSVASRQQKVDRMKQEYAATLAIPPTVPGRKQKKIVKQSRLSPLPTVSVN</sequence>
<accession>A0ABM1VZ92</accession>
<feature type="compositionally biased region" description="Basic residues" evidence="1">
    <location>
        <begin position="9"/>
        <end position="19"/>
    </location>
</feature>
<feature type="compositionally biased region" description="Acidic residues" evidence="1">
    <location>
        <begin position="106"/>
        <end position="115"/>
    </location>
</feature>
<gene>
    <name evidence="4" type="primary">LOC101855743</name>
</gene>
<dbReference type="PANTHER" id="PTHR23093">
    <property type="entry name" value="SIMILAR TO CHROMOSOME 3 OPEN READING FRAME 20"/>
    <property type="match status" value="1"/>
</dbReference>
<feature type="compositionally biased region" description="Acidic residues" evidence="1">
    <location>
        <begin position="522"/>
        <end position="533"/>
    </location>
</feature>
<feature type="compositionally biased region" description="Gly residues" evidence="1">
    <location>
        <begin position="547"/>
        <end position="586"/>
    </location>
</feature>
<feature type="region of interest" description="Disordered" evidence="1">
    <location>
        <begin position="1"/>
        <end position="205"/>
    </location>
</feature>
<feature type="compositionally biased region" description="Basic residues" evidence="1">
    <location>
        <begin position="446"/>
        <end position="459"/>
    </location>
</feature>
<evidence type="ECO:0000259" key="2">
    <source>
        <dbReference type="Pfam" id="PF14977"/>
    </source>
</evidence>
<reference evidence="4" key="1">
    <citation type="submission" date="2025-08" db="UniProtKB">
        <authorList>
            <consortium name="RefSeq"/>
        </authorList>
    </citation>
    <scope>IDENTIFICATION</scope>
</reference>
<organism evidence="3 4">
    <name type="scientific">Aplysia californica</name>
    <name type="common">California sea hare</name>
    <dbReference type="NCBI Taxonomy" id="6500"/>
    <lineage>
        <taxon>Eukaryota</taxon>
        <taxon>Metazoa</taxon>
        <taxon>Spiralia</taxon>
        <taxon>Lophotrochozoa</taxon>
        <taxon>Mollusca</taxon>
        <taxon>Gastropoda</taxon>
        <taxon>Heterobranchia</taxon>
        <taxon>Euthyneura</taxon>
        <taxon>Tectipleura</taxon>
        <taxon>Aplysiida</taxon>
        <taxon>Aplysioidea</taxon>
        <taxon>Aplysiidae</taxon>
        <taxon>Aplysia</taxon>
    </lineage>
</organism>
<feature type="compositionally biased region" description="Basic and acidic residues" evidence="1">
    <location>
        <begin position="343"/>
        <end position="356"/>
    </location>
</feature>
<feature type="region of interest" description="Disordered" evidence="1">
    <location>
        <begin position="233"/>
        <end position="363"/>
    </location>
</feature>
<feature type="compositionally biased region" description="Polar residues" evidence="1">
    <location>
        <begin position="290"/>
        <end position="299"/>
    </location>
</feature>
<feature type="compositionally biased region" description="Basic and acidic residues" evidence="1">
    <location>
        <begin position="166"/>
        <end position="181"/>
    </location>
</feature>
<name>A0ABM1VZ92_APLCA</name>
<protein>
    <submittedName>
        <fullName evidence="4">Glutamate-rich protein 6</fullName>
    </submittedName>
</protein>
<evidence type="ECO:0000313" key="4">
    <source>
        <dbReference type="RefSeq" id="XP_035827735.1"/>
    </source>
</evidence>
<keyword evidence="3" id="KW-1185">Reference proteome</keyword>
<dbReference type="Pfam" id="PF14977">
    <property type="entry name" value="FAM194"/>
    <property type="match status" value="1"/>
</dbReference>
<proteinExistence type="predicted"/>
<evidence type="ECO:0000313" key="3">
    <source>
        <dbReference type="Proteomes" id="UP000694888"/>
    </source>
</evidence>
<feature type="region of interest" description="Disordered" evidence="1">
    <location>
        <begin position="496"/>
        <end position="603"/>
    </location>
</feature>